<evidence type="ECO:0000256" key="8">
    <source>
        <dbReference type="ARBA" id="ARBA00038130"/>
    </source>
</evidence>
<keyword evidence="3" id="KW-0853">WD repeat</keyword>
<name>A0A2A3E1X3_APICC</name>
<evidence type="ECO:0000313" key="11">
    <source>
        <dbReference type="Proteomes" id="UP000242457"/>
    </source>
</evidence>
<dbReference type="STRING" id="94128.A0A2A3E1X3"/>
<evidence type="ECO:0000259" key="9">
    <source>
        <dbReference type="Pfam" id="PF24762"/>
    </source>
</evidence>
<dbReference type="InterPro" id="IPR056168">
    <property type="entry name" value="TPR_IF140/IFT172/WDR19"/>
</dbReference>
<dbReference type="GO" id="GO:0036064">
    <property type="term" value="C:ciliary basal body"/>
    <property type="evidence" value="ECO:0007669"/>
    <property type="project" value="TreeGrafter"/>
</dbReference>
<evidence type="ECO:0000313" key="10">
    <source>
        <dbReference type="EMBL" id="PBC25697.1"/>
    </source>
</evidence>
<dbReference type="PANTHER" id="PTHR15722:SF2">
    <property type="entry name" value="INTRAFLAGELLAR TRANSPORT PROTEIN 172 HOMOLOG"/>
    <property type="match status" value="1"/>
</dbReference>
<protein>
    <submittedName>
        <fullName evidence="10">Intraflagellar transport protein</fullName>
    </submittedName>
</protein>
<dbReference type="GO" id="GO:0030992">
    <property type="term" value="C:intraciliary transport particle B"/>
    <property type="evidence" value="ECO:0007669"/>
    <property type="project" value="TreeGrafter"/>
</dbReference>
<dbReference type="InterPro" id="IPR015943">
    <property type="entry name" value="WD40/YVTN_repeat-like_dom_sf"/>
</dbReference>
<dbReference type="PANTHER" id="PTHR15722">
    <property type="entry name" value="IFT140/172-RELATED"/>
    <property type="match status" value="1"/>
</dbReference>
<dbReference type="Proteomes" id="UP000242457">
    <property type="component" value="Unassembled WGS sequence"/>
</dbReference>
<gene>
    <name evidence="10" type="ORF">APICC_01661</name>
</gene>
<evidence type="ECO:0000256" key="2">
    <source>
        <dbReference type="ARBA" id="ARBA00022473"/>
    </source>
</evidence>
<dbReference type="OrthoDB" id="2186662at2759"/>
<evidence type="ECO:0000256" key="3">
    <source>
        <dbReference type="ARBA" id="ARBA00022574"/>
    </source>
</evidence>
<sequence length="1735" mass="194662">MLLKYLGNVMPQQDSENRVVSIVWSPNNLKLAIASSDRSIYLFDENCVKRDRFSTKPIDSKFGKKSYVIKSIAFSPDSTKIAVGQTDCIIYVYKIGEQWGEKKVICNKFRQSSPVTCLIWLIEGPIIVGLVDGKVRVALVKSQKAQTLYTADSTTIALVSNIRGTAFLSSHADGSIIKYNLTDDGNHEPSGRICTHTVPAYALAWTQSHILAAGCDRRVIFYDTRGKIVKTFDYSRENEKEIAVACCSPSGQSIAIGSWDKIRILDWSPRRSIWEEANTRSLPNFYTVTAISWRRDGSRLLIGSLCGAVEQFETVLKRTVIRGSHEVAYVGPSQVIIRPLHEGNRPVIIRSQTGYEIEDVKVLGRSDNNVVARTTRTLLLADIEFNLISEIPWEEKTNTEKFFFEYPRVCLIFCSGELTIVEYGNNEALGSVRTEAINPHVVSVRINERQIAGTPDIKRLAYLLDSRTVRIMDLITGLTVAMISHDVRVDWLELSETGHRLLSRDKRARLWLSNELGGKTLLLTGVSFASWVLGSDVVVAQTGQTLAVWYNVDAPEVATLIPVRGDAIDVVREDGRTSITVEELGGKVAYLLDESLIEFGTALHDNDFGKALLFLEDLADRPQAEAMWENVARNAMAARQLLIAARCYAALGDVACSRFLKNIIEIGEKYSVETGHDPLSNSDCWAKLAILNGELKTAEAIYLEQNELNQALDMYQKYWHWEDALILAQNRGWSGLQELRDKHLTWLLESGQTARAAAILESTNPRRAVKLYLDARRPGRAARLALANDELLEDRSIVNEILKVLKVTDLMELAGELLEKISEPLEAIKCYSQAGVFARALELSRKVDPTSVVELERDWGKHLVSAGHYDAAINHFIEAGETALALDAAINARQWRKGLQIMQVIEDDDLAIKKQCEKLAEYFASIGEKNLAEKLFIRSGDIKRAVDVHIQNGNWSRAHEVALEYMTSEEANEILTKHAIALCEAGDLKHAEDLYLAIGKYDSAIAMYRKAGRRADMIRLVGKYRPDLLETTHIHLAKELNDSGKPREAEEHYLAAGDWKGAVTAFRSANMWEDALRVAKQNAGSNAAQQVALIWARTLTPELAARLLMQLNYLDECLQLACETDLFDWALEIIKYGNTDQKKEVHYRYAMALEDAGRFSEAEKEFIKAERTIEAVQMYIHTRDWEAAEDVAQSINQEAVVQVLIARANEAAEAQDYSLAETLLLRAHKPEMIIEHYKKAGMWSEALRVCREYLPSQEANLRRELGQKSASLAGTNAFEEARKWLEVGEVKAALDILILDPQAPRSSLIKAADILLHQADPETAVQVGGDLGSRLFSIGEYAIAAQVFLQADRLKDAIDALASIGEWEKAKRIVNELAPNIEPYLEEKYKEAMLRDGQIDKLVEIDVDAGLEILANKGHWNQVFETANIQGTQILHKYVAQRAVQLLKGNTPLEALQLYVKYGTPPIQQNFNLYLQLSESVLNSEAYCEYRYLALLRTVLLNLWNNLKSLESGLKFKFKKLLEVTHYSAVKCGCNDYPVLSELVLKTSITLLRYTDVLLADRAYYEAGIEARAVGKNSEAFVFLNHFLDLEECIEEGDSTVLDVDDLAVTDFPMEVPLPETLSLTTEQREEVREWVLAVSMDQKIEQILPTDHRGVYIGSLSAHSIGSTNLQGCILTGYPIRGPIIRFSEGEHVADRDDWTKLINTARQAPQDSNLNDILAFIQEWFGTISNYSF</sequence>
<dbReference type="Pfam" id="PF00400">
    <property type="entry name" value="WD40"/>
    <property type="match status" value="2"/>
</dbReference>
<evidence type="ECO:0000256" key="5">
    <source>
        <dbReference type="ARBA" id="ARBA00022803"/>
    </source>
</evidence>
<evidence type="ECO:0000256" key="6">
    <source>
        <dbReference type="ARBA" id="ARBA00023069"/>
    </source>
</evidence>
<dbReference type="InterPro" id="IPR001680">
    <property type="entry name" value="WD40_rpt"/>
</dbReference>
<accession>A0A2A3E1X3</accession>
<evidence type="ECO:0000256" key="7">
    <source>
        <dbReference type="ARBA" id="ARBA00023273"/>
    </source>
</evidence>
<proteinExistence type="inferred from homology"/>
<keyword evidence="6" id="KW-0969">Cilium</keyword>
<keyword evidence="7" id="KW-0966">Cell projection</keyword>
<evidence type="ECO:0000256" key="1">
    <source>
        <dbReference type="ARBA" id="ARBA00004138"/>
    </source>
</evidence>
<comment type="subcellular location">
    <subcellularLocation>
        <location evidence="1">Cell projection</location>
        <location evidence="1">Cilium</location>
    </subcellularLocation>
</comment>
<keyword evidence="2" id="KW-0217">Developmental protein</keyword>
<dbReference type="SMART" id="SM00320">
    <property type="entry name" value="WD40"/>
    <property type="match status" value="7"/>
</dbReference>
<keyword evidence="5" id="KW-0802">TPR repeat</keyword>
<comment type="similarity">
    <text evidence="8">Belongs to the IFT172 family.</text>
</comment>
<organism evidence="10 11">
    <name type="scientific">Apis cerana cerana</name>
    <name type="common">Oriental honeybee</name>
    <dbReference type="NCBI Taxonomy" id="94128"/>
    <lineage>
        <taxon>Eukaryota</taxon>
        <taxon>Metazoa</taxon>
        <taxon>Ecdysozoa</taxon>
        <taxon>Arthropoda</taxon>
        <taxon>Hexapoda</taxon>
        <taxon>Insecta</taxon>
        <taxon>Pterygota</taxon>
        <taxon>Neoptera</taxon>
        <taxon>Endopterygota</taxon>
        <taxon>Hymenoptera</taxon>
        <taxon>Apocrita</taxon>
        <taxon>Aculeata</taxon>
        <taxon>Apoidea</taxon>
        <taxon>Anthophila</taxon>
        <taxon>Apidae</taxon>
        <taxon>Apis</taxon>
    </lineage>
</organism>
<keyword evidence="10" id="KW-0282">Flagellum</keyword>
<dbReference type="GO" id="GO:0042073">
    <property type="term" value="P:intraciliary transport"/>
    <property type="evidence" value="ECO:0007669"/>
    <property type="project" value="TreeGrafter"/>
</dbReference>
<dbReference type="Gene3D" id="1.25.40.470">
    <property type="match status" value="3"/>
</dbReference>
<keyword evidence="4" id="KW-0677">Repeat</keyword>
<dbReference type="Gene3D" id="2.130.10.10">
    <property type="entry name" value="YVTN repeat-like/Quinoprotein amine dehydrogenase"/>
    <property type="match status" value="2"/>
</dbReference>
<feature type="domain" description="IF140/IFT172/WDR19 TPR" evidence="9">
    <location>
        <begin position="624"/>
        <end position="1009"/>
    </location>
</feature>
<dbReference type="SUPFAM" id="SSF50978">
    <property type="entry name" value="WD40 repeat-like"/>
    <property type="match status" value="2"/>
</dbReference>
<dbReference type="EMBL" id="KZ288443">
    <property type="protein sequence ID" value="PBC25697.1"/>
    <property type="molecule type" value="Genomic_DNA"/>
</dbReference>
<evidence type="ECO:0000256" key="4">
    <source>
        <dbReference type="ARBA" id="ARBA00022737"/>
    </source>
</evidence>
<keyword evidence="11" id="KW-1185">Reference proteome</keyword>
<reference evidence="10 11" key="1">
    <citation type="submission" date="2014-07" db="EMBL/GenBank/DDBJ databases">
        <title>Genomic and transcriptomic analysis on Apis cerana provide comprehensive insights into honey bee biology.</title>
        <authorList>
            <person name="Diao Q."/>
            <person name="Sun L."/>
            <person name="Zheng H."/>
            <person name="Zheng H."/>
            <person name="Xu S."/>
            <person name="Wang S."/>
            <person name="Zeng Z."/>
            <person name="Hu F."/>
            <person name="Su S."/>
            <person name="Wu J."/>
        </authorList>
    </citation>
    <scope>NUCLEOTIDE SEQUENCE [LARGE SCALE GENOMIC DNA]</scope>
    <source>
        <tissue evidence="10">Pupae without intestine</tissue>
    </source>
</reference>
<dbReference type="Pfam" id="PF24762">
    <property type="entry name" value="TPR_IF140-IFT172"/>
    <property type="match status" value="1"/>
</dbReference>
<dbReference type="GO" id="GO:0005930">
    <property type="term" value="C:axoneme"/>
    <property type="evidence" value="ECO:0007669"/>
    <property type="project" value="TreeGrafter"/>
</dbReference>
<dbReference type="InterPro" id="IPR036322">
    <property type="entry name" value="WD40_repeat_dom_sf"/>
</dbReference>